<feature type="region of interest" description="Disordered" evidence="4">
    <location>
        <begin position="1"/>
        <end position="83"/>
    </location>
</feature>
<evidence type="ECO:0000256" key="4">
    <source>
        <dbReference type="SAM" id="MobiDB-lite"/>
    </source>
</evidence>
<evidence type="ECO:0000313" key="6">
    <source>
        <dbReference type="EMBL" id="CAL4917283.1"/>
    </source>
</evidence>
<dbReference type="InterPro" id="IPR038765">
    <property type="entry name" value="Papain-like_cys_pep_sf"/>
</dbReference>
<keyword evidence="3" id="KW-0378">Hydrolase</keyword>
<feature type="region of interest" description="Disordered" evidence="4">
    <location>
        <begin position="602"/>
        <end position="623"/>
    </location>
</feature>
<dbReference type="PROSITE" id="PS50600">
    <property type="entry name" value="ULP_PROTEASE"/>
    <property type="match status" value="1"/>
</dbReference>
<keyword evidence="7" id="KW-1185">Reference proteome</keyword>
<dbReference type="Gene3D" id="3.40.395.10">
    <property type="entry name" value="Adenoviral Proteinase, Chain A"/>
    <property type="match status" value="1"/>
</dbReference>
<evidence type="ECO:0000256" key="2">
    <source>
        <dbReference type="ARBA" id="ARBA00022670"/>
    </source>
</evidence>
<dbReference type="InterPro" id="IPR003653">
    <property type="entry name" value="Peptidase_C48_C"/>
</dbReference>
<evidence type="ECO:0000256" key="3">
    <source>
        <dbReference type="ARBA" id="ARBA00022801"/>
    </source>
</evidence>
<dbReference type="PANTHER" id="PTHR34835:SF77">
    <property type="entry name" value="OS08G0365200 PROTEIN"/>
    <property type="match status" value="1"/>
</dbReference>
<proteinExistence type="inferred from homology"/>
<dbReference type="Pfam" id="PF02902">
    <property type="entry name" value="Peptidase_C48"/>
    <property type="match status" value="1"/>
</dbReference>
<evidence type="ECO:0000259" key="5">
    <source>
        <dbReference type="PROSITE" id="PS50600"/>
    </source>
</evidence>
<feature type="compositionally biased region" description="Low complexity" evidence="4">
    <location>
        <begin position="514"/>
        <end position="529"/>
    </location>
</feature>
<reference evidence="6" key="1">
    <citation type="submission" date="2024-10" db="EMBL/GenBank/DDBJ databases">
        <authorList>
            <person name="Ryan C."/>
        </authorList>
    </citation>
    <scope>NUCLEOTIDE SEQUENCE [LARGE SCALE GENOMIC DNA]</scope>
</reference>
<keyword evidence="2" id="KW-0645">Protease</keyword>
<evidence type="ECO:0000256" key="1">
    <source>
        <dbReference type="ARBA" id="ARBA00005234"/>
    </source>
</evidence>
<sequence length="879" mass="96365">MRTPARRAAAAAAAGPPPSPSATDAVASNTRGSRARRASPVAVDPPAGAAPPRPRRAAARIQSNPKNDASGADVTHTNKDDSEHFKTRFSTKRICELIPLLEEHQKDWIGDSCFRALLSVQQVSVPVKLVKWVMQHTNPLLSEFRYKNRVIVFTRDLVCKILGLETGIEPVRLTGDHDDVKDFRDVYKEGARAKINKCIEVLKETTDRDLFMRAFTLLAMGCVYCPGTGNYIDMSYLHSLVDMSQVGNYDWATHIIGVLMDEVRKYQSFTPERLKSDHQMGSCLIILAIAYMDHLDLPPDRGPHQLNYNLPRICSVSNADFEYVMAADRNRFRSFSSTPYAAIPDVHAPIPPVAEEAMPPAGHEEEVDVVSSLDQWLQQQGSSSDQLQQIPVEYQRVAAHFSKLFKEDVIGYASVISSTIVEHINGLWMNRHAQMLSKMAELAATSRTDGSGASTSGGGGADGLSGNDGLAGSFTSGGAADGPPPNSGAGVPGPSTRPGTPIDLPSSIAVPPEASTSPTAGSGSAVAPPIGAATSTSEGKEGKVSANSSYCDDIPSFDLFKPGELEGEDHAANVDEPLNAPTSIISTPPAAATNPDTTIIDVPDAARSGSSTHDKKNRKKRAAKNLKIKVQEKRPSKRMRLDTDAKEAYKKYVNTRLLRKPIPDADGKVPEHTGFYVSYEDFYQSFKPRGEIINHVMTLFTYQFNLDESDACASGNTIIKKYAFSAVLTDKLKIGPAKFIKDSCSRELKRLNKTWKFSKLDLLFFPIVDGEHWVLVCVNLFLNKIVWFNPIKGGTDNFCVQKAKDLITNFSKAAVCAKVLKDISEFEWIYPTDYPYQNTIFNCGLYIMLYMESCNGKMMDVKPFEPDIDGHLSTALRKK</sequence>
<feature type="domain" description="Ubiquitin-like protease family profile" evidence="5">
    <location>
        <begin position="675"/>
        <end position="854"/>
    </location>
</feature>
<dbReference type="Proteomes" id="UP001497457">
    <property type="component" value="Chromosome 13rd"/>
</dbReference>
<feature type="compositionally biased region" description="Low complexity" evidence="4">
    <location>
        <begin position="1"/>
        <end position="14"/>
    </location>
</feature>
<accession>A0ABC8X014</accession>
<feature type="compositionally biased region" description="Low complexity" evidence="4">
    <location>
        <begin position="38"/>
        <end position="47"/>
    </location>
</feature>
<dbReference type="GO" id="GO:0006508">
    <property type="term" value="P:proteolysis"/>
    <property type="evidence" value="ECO:0007669"/>
    <property type="project" value="UniProtKB-KW"/>
</dbReference>
<dbReference type="SUPFAM" id="SSF54001">
    <property type="entry name" value="Cysteine proteinases"/>
    <property type="match status" value="1"/>
</dbReference>
<name>A0ABC8X014_9POAL</name>
<comment type="similarity">
    <text evidence="1">Belongs to the peptidase C48 family.</text>
</comment>
<dbReference type="GO" id="GO:0008233">
    <property type="term" value="F:peptidase activity"/>
    <property type="evidence" value="ECO:0007669"/>
    <property type="project" value="UniProtKB-KW"/>
</dbReference>
<gene>
    <name evidence="6" type="ORF">URODEC1_LOCUS18484</name>
</gene>
<evidence type="ECO:0000313" key="7">
    <source>
        <dbReference type="Proteomes" id="UP001497457"/>
    </source>
</evidence>
<dbReference type="AlphaFoldDB" id="A0ABC8X014"/>
<dbReference type="EMBL" id="OZ075123">
    <property type="protein sequence ID" value="CAL4917283.1"/>
    <property type="molecule type" value="Genomic_DNA"/>
</dbReference>
<protein>
    <recommendedName>
        <fullName evidence="5">Ubiquitin-like protease family profile domain-containing protein</fullName>
    </recommendedName>
</protein>
<organism evidence="6 7">
    <name type="scientific">Urochloa decumbens</name>
    <dbReference type="NCBI Taxonomy" id="240449"/>
    <lineage>
        <taxon>Eukaryota</taxon>
        <taxon>Viridiplantae</taxon>
        <taxon>Streptophyta</taxon>
        <taxon>Embryophyta</taxon>
        <taxon>Tracheophyta</taxon>
        <taxon>Spermatophyta</taxon>
        <taxon>Magnoliopsida</taxon>
        <taxon>Liliopsida</taxon>
        <taxon>Poales</taxon>
        <taxon>Poaceae</taxon>
        <taxon>PACMAD clade</taxon>
        <taxon>Panicoideae</taxon>
        <taxon>Panicodae</taxon>
        <taxon>Paniceae</taxon>
        <taxon>Melinidinae</taxon>
        <taxon>Urochloa</taxon>
    </lineage>
</organism>
<feature type="compositionally biased region" description="Low complexity" evidence="4">
    <location>
        <begin position="464"/>
        <end position="473"/>
    </location>
</feature>
<dbReference type="PANTHER" id="PTHR34835">
    <property type="entry name" value="OS07G0283600 PROTEIN-RELATED"/>
    <property type="match status" value="1"/>
</dbReference>
<feature type="region of interest" description="Disordered" evidence="4">
    <location>
        <begin position="447"/>
        <end position="548"/>
    </location>
</feature>